<dbReference type="RefSeq" id="WP_211972895.1">
    <property type="nucleotide sequence ID" value="NZ_CBFHAM010000019.1"/>
</dbReference>
<protein>
    <recommendedName>
        <fullName evidence="3">Lipoprotein</fullName>
    </recommendedName>
</protein>
<proteinExistence type="predicted"/>
<keyword evidence="2" id="KW-1185">Reference proteome</keyword>
<gene>
    <name evidence="1" type="ORF">KE626_10720</name>
</gene>
<sequence>MKQQIQKILGMILIVGCASCSQFRDSIHDTLYGTQRTTPVNSSSSSTAGRIMESGSDTVRIEFSTSSSSTTVTHSITSSSGIASPGFLGNSSRLKAAELSLRKLPAFSRKQIYLYRFIHFYDDGRINVQLQNPENPEYVDEYSYRKGSWETPKPVQLSVHDNIKKSLVKLDDVDFENAGKIYRHYSAKANGVTGAPPLTHVYAVFDNNTISWYPQSISGSRERYFISFEPNGDLKSFYRQ</sequence>
<dbReference type="EMBL" id="JAGTXB010000004">
    <property type="protein sequence ID" value="MBS0027781.1"/>
    <property type="molecule type" value="Genomic_DNA"/>
</dbReference>
<accession>A0ABS5IXU2</accession>
<reference evidence="1 2" key="1">
    <citation type="submission" date="2021-04" db="EMBL/GenBank/DDBJ databases">
        <title>Chitinophaga sp. nov., isolated from the rhizosphere soil.</title>
        <authorList>
            <person name="He S."/>
        </authorList>
    </citation>
    <scope>NUCLEOTIDE SEQUENCE [LARGE SCALE GENOMIC DNA]</scope>
    <source>
        <strain evidence="1 2">2R12</strain>
    </source>
</reference>
<evidence type="ECO:0000313" key="1">
    <source>
        <dbReference type="EMBL" id="MBS0027781.1"/>
    </source>
</evidence>
<dbReference type="Proteomes" id="UP000676386">
    <property type="component" value="Unassembled WGS sequence"/>
</dbReference>
<comment type="caution">
    <text evidence="1">The sequence shown here is derived from an EMBL/GenBank/DDBJ whole genome shotgun (WGS) entry which is preliminary data.</text>
</comment>
<evidence type="ECO:0008006" key="3">
    <source>
        <dbReference type="Google" id="ProtNLM"/>
    </source>
</evidence>
<name>A0ABS5IXU2_9BACT</name>
<organism evidence="1 2">
    <name type="scientific">Chitinophaga hostae</name>
    <dbReference type="NCBI Taxonomy" id="2831022"/>
    <lineage>
        <taxon>Bacteria</taxon>
        <taxon>Pseudomonadati</taxon>
        <taxon>Bacteroidota</taxon>
        <taxon>Chitinophagia</taxon>
        <taxon>Chitinophagales</taxon>
        <taxon>Chitinophagaceae</taxon>
        <taxon>Chitinophaga</taxon>
    </lineage>
</organism>
<evidence type="ECO:0000313" key="2">
    <source>
        <dbReference type="Proteomes" id="UP000676386"/>
    </source>
</evidence>